<dbReference type="EMBL" id="LPUX01000062">
    <property type="protein sequence ID" value="OAP37672.1"/>
    <property type="molecule type" value="Genomic_DNA"/>
</dbReference>
<reference evidence="5 6" key="1">
    <citation type="journal article" date="2016" name="Int. J. Syst. Evol. Microbiol.">
        <title>Ensifer glycinis sp. nov., an novel rhizobial species associated with Glycine spp.</title>
        <authorList>
            <person name="Yan H."/>
            <person name="Yan J."/>
            <person name="Sui X.H."/>
            <person name="Wang E.T."/>
            <person name="Chen W.X."/>
            <person name="Zhang X.X."/>
            <person name="Chen W.F."/>
        </authorList>
    </citation>
    <scope>NUCLEOTIDE SEQUENCE [LARGE SCALE GENOMIC DNA]</scope>
    <source>
        <strain evidence="5 6">CCBAU 23380</strain>
    </source>
</reference>
<evidence type="ECO:0000256" key="2">
    <source>
        <dbReference type="ARBA" id="ARBA00023125"/>
    </source>
</evidence>
<comment type="caution">
    <text evidence="5">The sequence shown here is derived from an EMBL/GenBank/DDBJ whole genome shotgun (WGS) entry which is preliminary data.</text>
</comment>
<evidence type="ECO:0000313" key="6">
    <source>
        <dbReference type="Proteomes" id="UP000094025"/>
    </source>
</evidence>
<dbReference type="STRING" id="1472378.AU381_12860"/>
<name>A0A178XSD2_9HYPH</name>
<organism evidence="5 6">
    <name type="scientific">Sinorhizobium glycinis</name>
    <dbReference type="NCBI Taxonomy" id="1472378"/>
    <lineage>
        <taxon>Bacteria</taxon>
        <taxon>Pseudomonadati</taxon>
        <taxon>Pseudomonadota</taxon>
        <taxon>Alphaproteobacteria</taxon>
        <taxon>Hyphomicrobiales</taxon>
        <taxon>Rhizobiaceae</taxon>
        <taxon>Sinorhizobium/Ensifer group</taxon>
        <taxon>Sinorhizobium</taxon>
    </lineage>
</organism>
<evidence type="ECO:0000256" key="3">
    <source>
        <dbReference type="ARBA" id="ARBA00023163"/>
    </source>
</evidence>
<keyword evidence="1" id="KW-0805">Transcription regulation</keyword>
<dbReference type="InterPro" id="IPR011711">
    <property type="entry name" value="GntR_C"/>
</dbReference>
<keyword evidence="2" id="KW-0238">DNA-binding</keyword>
<dbReference type="Gene3D" id="1.20.120.530">
    <property type="entry name" value="GntR ligand-binding domain-like"/>
    <property type="match status" value="1"/>
</dbReference>
<accession>A0A178XSD2</accession>
<evidence type="ECO:0000313" key="5">
    <source>
        <dbReference type="EMBL" id="OAP37672.1"/>
    </source>
</evidence>
<gene>
    <name evidence="5" type="ORF">AU381_12860</name>
</gene>
<dbReference type="InterPro" id="IPR008920">
    <property type="entry name" value="TF_FadR/GntR_C"/>
</dbReference>
<dbReference type="Proteomes" id="UP000094025">
    <property type="component" value="Unassembled WGS sequence"/>
</dbReference>
<sequence length="109" mass="11976">MGVVGRSKGELRRALPEITQLLNELDRIVADMQKAQHDGKGRDFLALDTAFHDALIAASGNPYFTSAYSLIGAKMAALRYPLGMMWSTASRQDRQKAACAVLTSARYTR</sequence>
<dbReference type="GO" id="GO:0003677">
    <property type="term" value="F:DNA binding"/>
    <property type="evidence" value="ECO:0007669"/>
    <property type="project" value="UniProtKB-KW"/>
</dbReference>
<evidence type="ECO:0000256" key="1">
    <source>
        <dbReference type="ARBA" id="ARBA00023015"/>
    </source>
</evidence>
<proteinExistence type="predicted"/>
<feature type="domain" description="GntR C-terminal" evidence="4">
    <location>
        <begin position="12"/>
        <end position="83"/>
    </location>
</feature>
<keyword evidence="6" id="KW-1185">Reference proteome</keyword>
<dbReference type="Pfam" id="PF07729">
    <property type="entry name" value="FCD"/>
    <property type="match status" value="1"/>
</dbReference>
<dbReference type="AlphaFoldDB" id="A0A178XSD2"/>
<protein>
    <recommendedName>
        <fullName evidence="4">GntR C-terminal domain-containing protein</fullName>
    </recommendedName>
</protein>
<keyword evidence="3" id="KW-0804">Transcription</keyword>
<dbReference type="OrthoDB" id="9789310at2"/>
<dbReference type="SUPFAM" id="SSF48008">
    <property type="entry name" value="GntR ligand-binding domain-like"/>
    <property type="match status" value="1"/>
</dbReference>
<evidence type="ECO:0000259" key="4">
    <source>
        <dbReference type="Pfam" id="PF07729"/>
    </source>
</evidence>